<organism evidence="1 2">
    <name type="scientific">Glomerella acutata</name>
    <name type="common">Colletotrichum acutatum</name>
    <dbReference type="NCBI Taxonomy" id="27357"/>
    <lineage>
        <taxon>Eukaryota</taxon>
        <taxon>Fungi</taxon>
        <taxon>Dikarya</taxon>
        <taxon>Ascomycota</taxon>
        <taxon>Pezizomycotina</taxon>
        <taxon>Sordariomycetes</taxon>
        <taxon>Hypocreomycetidae</taxon>
        <taxon>Glomerellales</taxon>
        <taxon>Glomerellaceae</taxon>
        <taxon>Colletotrichum</taxon>
        <taxon>Colletotrichum acutatum species complex</taxon>
    </lineage>
</organism>
<dbReference type="GeneID" id="85385210"/>
<name>A0AAD8UTA8_GLOAC</name>
<dbReference type="RefSeq" id="XP_060368130.1">
    <property type="nucleotide sequence ID" value="XM_060501311.1"/>
</dbReference>
<keyword evidence="2" id="KW-1185">Reference proteome</keyword>
<proteinExistence type="predicted"/>
<comment type="caution">
    <text evidence="1">The sequence shown here is derived from an EMBL/GenBank/DDBJ whole genome shotgun (WGS) entry which is preliminary data.</text>
</comment>
<evidence type="ECO:0000313" key="1">
    <source>
        <dbReference type="EMBL" id="KAK1728075.1"/>
    </source>
</evidence>
<evidence type="ECO:0000313" key="2">
    <source>
        <dbReference type="Proteomes" id="UP001244207"/>
    </source>
</evidence>
<reference evidence="1" key="1">
    <citation type="submission" date="2021-12" db="EMBL/GenBank/DDBJ databases">
        <title>Comparative genomics, transcriptomics and evolutionary studies reveal genomic signatures of adaptation to plant cell wall in hemibiotrophic fungi.</title>
        <authorList>
            <consortium name="DOE Joint Genome Institute"/>
            <person name="Baroncelli R."/>
            <person name="Diaz J.F."/>
            <person name="Benocci T."/>
            <person name="Peng M."/>
            <person name="Battaglia E."/>
            <person name="Haridas S."/>
            <person name="Andreopoulos W."/>
            <person name="Labutti K."/>
            <person name="Pangilinan J."/>
            <person name="Floch G.L."/>
            <person name="Makela M.R."/>
            <person name="Henrissat B."/>
            <person name="Grigoriev I.V."/>
            <person name="Crouch J.A."/>
            <person name="De Vries R.P."/>
            <person name="Sukno S.A."/>
            <person name="Thon M.R."/>
        </authorList>
    </citation>
    <scope>NUCLEOTIDE SEQUENCE</scope>
    <source>
        <strain evidence="1">CBS 112980</strain>
    </source>
</reference>
<dbReference type="Proteomes" id="UP001244207">
    <property type="component" value="Unassembled WGS sequence"/>
</dbReference>
<dbReference type="EMBL" id="JAHMHS010000019">
    <property type="protein sequence ID" value="KAK1728075.1"/>
    <property type="molecule type" value="Genomic_DNA"/>
</dbReference>
<sequence length="176" mass="19540">MPCFELLAYLPGVSRLRCRILHSCLWLKGVEAVTSGTHMRDIGDHMRLHCGIPDGSDLRAKAGGPGWVWRLLVFPSLARLDQEQDLAGIRRYERKQPAFPDWKHPLPLSGSILYSSLVAVISTAMHRVWPALRALGFFVRARGPSRIGDFVVPASQRGQRLSNSQSQRACTAAVAK</sequence>
<gene>
    <name evidence="1" type="ORF">BDZ83DRAFT_148536</name>
</gene>
<accession>A0AAD8UTA8</accession>
<protein>
    <submittedName>
        <fullName evidence="1">Uncharacterized protein</fullName>
    </submittedName>
</protein>
<dbReference type="AlphaFoldDB" id="A0AAD8UTA8"/>